<feature type="domain" description="ABC transporter" evidence="6">
    <location>
        <begin position="4"/>
        <end position="257"/>
    </location>
</feature>
<dbReference type="GO" id="GO:0005524">
    <property type="term" value="F:ATP binding"/>
    <property type="evidence" value="ECO:0007669"/>
    <property type="project" value="UniProtKB-KW"/>
</dbReference>
<feature type="domain" description="ABC transporter" evidence="6">
    <location>
        <begin position="323"/>
        <end position="535"/>
    </location>
</feature>
<keyword evidence="2" id="KW-0547">Nucleotide-binding</keyword>
<dbReference type="CDD" id="cd03221">
    <property type="entry name" value="ABCF_EF-3"/>
    <property type="match status" value="2"/>
</dbReference>
<name>A0A2S0M557_MEGEL</name>
<dbReference type="PANTHER" id="PTHR42855">
    <property type="entry name" value="ABC TRANSPORTER ATP-BINDING SUBUNIT"/>
    <property type="match status" value="1"/>
</dbReference>
<dbReference type="Pfam" id="PF12848">
    <property type="entry name" value="ABC_tran_Xtn"/>
    <property type="match status" value="1"/>
</dbReference>
<dbReference type="SMART" id="SM00382">
    <property type="entry name" value="AAA"/>
    <property type="match status" value="2"/>
</dbReference>
<evidence type="ECO:0000313" key="8">
    <source>
        <dbReference type="Proteomes" id="UP000238358"/>
    </source>
</evidence>
<keyword evidence="3 7" id="KW-0067">ATP-binding</keyword>
<dbReference type="Gene3D" id="1.10.287.380">
    <property type="entry name" value="Valyl-tRNA synthetase, C-terminal domain"/>
    <property type="match status" value="1"/>
</dbReference>
<protein>
    <submittedName>
        <fullName evidence="7">ABC transporter ATP-binding protein</fullName>
    </submittedName>
</protein>
<evidence type="ECO:0000256" key="3">
    <source>
        <dbReference type="ARBA" id="ARBA00022840"/>
    </source>
</evidence>
<keyword evidence="1" id="KW-0677">Repeat</keyword>
<evidence type="ECO:0000256" key="1">
    <source>
        <dbReference type="ARBA" id="ARBA00022737"/>
    </source>
</evidence>
<evidence type="ECO:0000256" key="5">
    <source>
        <dbReference type="SAM" id="MobiDB-lite"/>
    </source>
</evidence>
<dbReference type="InterPro" id="IPR051309">
    <property type="entry name" value="ABCF_ATPase"/>
</dbReference>
<dbReference type="PROSITE" id="PS50893">
    <property type="entry name" value="ABC_TRANSPORTER_2"/>
    <property type="match status" value="2"/>
</dbReference>
<feature type="coiled-coil region" evidence="4">
    <location>
        <begin position="580"/>
        <end position="640"/>
    </location>
</feature>
<evidence type="ECO:0000259" key="6">
    <source>
        <dbReference type="PROSITE" id="PS50893"/>
    </source>
</evidence>
<dbReference type="RefSeq" id="WP_027894695.1">
    <property type="nucleotide sequence ID" value="NZ_CATZAM010000003.1"/>
</dbReference>
<dbReference type="Gene3D" id="3.40.50.300">
    <property type="entry name" value="P-loop containing nucleotide triphosphate hydrolases"/>
    <property type="match status" value="2"/>
</dbReference>
<dbReference type="Pfam" id="PF00005">
    <property type="entry name" value="ABC_tran"/>
    <property type="match status" value="2"/>
</dbReference>
<sequence>MGSIKVQKLSKSFGVHTVFHDVSFEIRRGERIGLIGANGAGKSTLLKCLMGEEDYDNGAFVVSEGESIGYLQQDITYADDVTLRQTITEAWQDVMKLEKDLKAVEKAMQAHPDDEGLMNRYARMQERFEWLGGYEYESMSRKIVQGLGFSEADMDRPVQSFSGGQKTRINLAKALVRRPDYLFLDEPTNHLDVDMLEWLESYLLSYGGGILIVSHDRYFLDRVATGILELSHGKVTKYKGNYSRYVEQHAQQQKALEKAYKKQQEHIHETEEYIRKYKAGIKAKQARGRQSQLDRLERIEWQPEDESLHFNFKPVEECGQKVLVLDKVSGGFADRQLFDHLSLLLRRGEAASLIGPNGTGKTTLIRMIMGEKEPTDGHITLGSRVHIGYFAQEHTDLHGAWTVLDEIMNDFSYGEEEARSVLGRFMFRGDDVFKVIDSLSGGEQARLALLKLFLQGPNFLILDEPTNHLDIPTREVLEQALLDFGGTYLVVSHDRYFLDKITQRTLVLEHKQLTEYVGNYSYYREKVREAQEAAEKAAAEGQGSSPAHEKEAAPAARKAEPAPAVKAPAKAPAYGQAAKLEKIEMKIAELEATIKMYEVQMNMPQNQTDADAMMELTREYEAAQAQLDEAYEKWEALSES</sequence>
<dbReference type="Pfam" id="PF16326">
    <property type="entry name" value="ABC_tran_CTD"/>
    <property type="match status" value="1"/>
</dbReference>
<accession>A0A2S0M557</accession>
<organism evidence="7 8">
    <name type="scientific">Megasphaera elsdenii</name>
    <dbReference type="NCBI Taxonomy" id="907"/>
    <lineage>
        <taxon>Bacteria</taxon>
        <taxon>Bacillati</taxon>
        <taxon>Bacillota</taxon>
        <taxon>Negativicutes</taxon>
        <taxon>Veillonellales</taxon>
        <taxon>Veillonellaceae</taxon>
        <taxon>Megasphaera</taxon>
    </lineage>
</organism>
<evidence type="ECO:0000256" key="4">
    <source>
        <dbReference type="SAM" id="Coils"/>
    </source>
</evidence>
<dbReference type="SUPFAM" id="SSF52540">
    <property type="entry name" value="P-loop containing nucleoside triphosphate hydrolases"/>
    <property type="match status" value="2"/>
</dbReference>
<dbReference type="OrthoDB" id="9762369at2"/>
<evidence type="ECO:0000313" key="7">
    <source>
        <dbReference type="EMBL" id="AVO26569.1"/>
    </source>
</evidence>
<dbReference type="GO" id="GO:0016887">
    <property type="term" value="F:ATP hydrolysis activity"/>
    <property type="evidence" value="ECO:0007669"/>
    <property type="project" value="InterPro"/>
</dbReference>
<proteinExistence type="predicted"/>
<dbReference type="InterPro" id="IPR037118">
    <property type="entry name" value="Val-tRNA_synth_C_sf"/>
</dbReference>
<dbReference type="InterPro" id="IPR032524">
    <property type="entry name" value="ABC_tran_C"/>
</dbReference>
<dbReference type="PANTHER" id="PTHR42855:SF2">
    <property type="entry name" value="DRUG RESISTANCE ABC TRANSPORTER,ATP-BINDING PROTEIN"/>
    <property type="match status" value="1"/>
</dbReference>
<dbReference type="InterPro" id="IPR017871">
    <property type="entry name" value="ABC_transporter-like_CS"/>
</dbReference>
<dbReference type="InterPro" id="IPR003439">
    <property type="entry name" value="ABC_transporter-like_ATP-bd"/>
</dbReference>
<dbReference type="InterPro" id="IPR032781">
    <property type="entry name" value="ABC_tran_Xtn"/>
</dbReference>
<dbReference type="FunFam" id="3.40.50.300:FF:000309">
    <property type="entry name" value="ABC transporter ATP-binding protein"/>
    <property type="match status" value="1"/>
</dbReference>
<dbReference type="FunFam" id="3.40.50.300:FF:000011">
    <property type="entry name" value="Putative ABC transporter ATP-binding component"/>
    <property type="match status" value="1"/>
</dbReference>
<feature type="compositionally biased region" description="Basic and acidic residues" evidence="5">
    <location>
        <begin position="547"/>
        <end position="560"/>
    </location>
</feature>
<dbReference type="GO" id="GO:0003677">
    <property type="term" value="F:DNA binding"/>
    <property type="evidence" value="ECO:0007669"/>
    <property type="project" value="InterPro"/>
</dbReference>
<dbReference type="InterPro" id="IPR027417">
    <property type="entry name" value="P-loop_NTPase"/>
</dbReference>
<keyword evidence="4" id="KW-0175">Coiled coil</keyword>
<dbReference type="EMBL" id="CP027569">
    <property type="protein sequence ID" value="AVO26569.1"/>
    <property type="molecule type" value="Genomic_DNA"/>
</dbReference>
<dbReference type="Proteomes" id="UP000238358">
    <property type="component" value="Chromosome"/>
</dbReference>
<feature type="region of interest" description="Disordered" evidence="5">
    <location>
        <begin position="533"/>
        <end position="564"/>
    </location>
</feature>
<evidence type="ECO:0000256" key="2">
    <source>
        <dbReference type="ARBA" id="ARBA00022741"/>
    </source>
</evidence>
<gene>
    <name evidence="7" type="ORF">C6Y28_02460</name>
</gene>
<reference evidence="7 8" key="1">
    <citation type="journal article" date="2018" name="Genome Announc.">
        <title>Complete genomes of two Megasphaera elsdenii strains, NCIMB 702410 and ATCC 25940.</title>
        <authorList>
            <person name="Hatmaker E.A."/>
            <person name="O'Dell K."/>
            <person name="Riley L.A."/>
            <person name="Klingeman D.M."/>
            <person name="Guss A.M."/>
        </authorList>
    </citation>
    <scope>NUCLEOTIDE SEQUENCE [LARGE SCALE GENOMIC DNA]</scope>
    <source>
        <strain evidence="7 8">NCIMB702410</strain>
    </source>
</reference>
<dbReference type="InterPro" id="IPR003593">
    <property type="entry name" value="AAA+_ATPase"/>
</dbReference>
<dbReference type="AlphaFoldDB" id="A0A2S0M557"/>
<dbReference type="PROSITE" id="PS00211">
    <property type="entry name" value="ABC_TRANSPORTER_1"/>
    <property type="match status" value="2"/>
</dbReference>